<name>A0A395NXM5_TRIAR</name>
<dbReference type="EMBL" id="PXOA01000087">
    <property type="protein sequence ID" value="RFU80828.1"/>
    <property type="molecule type" value="Genomic_DNA"/>
</dbReference>
<dbReference type="OrthoDB" id="4964892at2759"/>
<organism evidence="2 3">
    <name type="scientific">Trichoderma arundinaceum</name>
    <dbReference type="NCBI Taxonomy" id="490622"/>
    <lineage>
        <taxon>Eukaryota</taxon>
        <taxon>Fungi</taxon>
        <taxon>Dikarya</taxon>
        <taxon>Ascomycota</taxon>
        <taxon>Pezizomycotina</taxon>
        <taxon>Sordariomycetes</taxon>
        <taxon>Hypocreomycetidae</taxon>
        <taxon>Hypocreales</taxon>
        <taxon>Hypocreaceae</taxon>
        <taxon>Trichoderma</taxon>
    </lineage>
</organism>
<evidence type="ECO:0000313" key="3">
    <source>
        <dbReference type="Proteomes" id="UP000266272"/>
    </source>
</evidence>
<comment type="caution">
    <text evidence="2">The sequence shown here is derived from an EMBL/GenBank/DDBJ whole genome shotgun (WGS) entry which is preliminary data.</text>
</comment>
<reference evidence="2 3" key="1">
    <citation type="journal article" date="2018" name="PLoS Pathog.">
        <title>Evolution of structural diversity of trichothecenes, a family of toxins produced by plant pathogenic and entomopathogenic fungi.</title>
        <authorList>
            <person name="Proctor R.H."/>
            <person name="McCormick S.P."/>
            <person name="Kim H.S."/>
            <person name="Cardoza R.E."/>
            <person name="Stanley A.M."/>
            <person name="Lindo L."/>
            <person name="Kelly A."/>
            <person name="Brown D.W."/>
            <person name="Lee T."/>
            <person name="Vaughan M.M."/>
            <person name="Alexander N.J."/>
            <person name="Busman M."/>
            <person name="Gutierrez S."/>
        </authorList>
    </citation>
    <scope>NUCLEOTIDE SEQUENCE [LARGE SCALE GENOMIC DNA]</scope>
    <source>
        <strain evidence="2 3">IBT 40837</strain>
    </source>
</reference>
<accession>A0A395NXM5</accession>
<gene>
    <name evidence="2" type="ORF">TARUN_1393</name>
</gene>
<keyword evidence="3" id="KW-1185">Reference proteome</keyword>
<proteinExistence type="predicted"/>
<evidence type="ECO:0000256" key="1">
    <source>
        <dbReference type="SAM" id="MobiDB-lite"/>
    </source>
</evidence>
<dbReference type="Proteomes" id="UP000266272">
    <property type="component" value="Unassembled WGS sequence"/>
</dbReference>
<dbReference type="AlphaFoldDB" id="A0A395NXM5"/>
<feature type="region of interest" description="Disordered" evidence="1">
    <location>
        <begin position="31"/>
        <end position="62"/>
    </location>
</feature>
<sequence length="136" mass="15398">MYTNTPIIESHAKVLPGSHGNSPSGVQMIGAGAPDPVSRRRLAKSRWNSGGGCSSADDGSPANNYNVALGTRYPWQPSSEQIVATMTELIYHNGHYHQVSNRDRRRQKRDDDWSVMKFWDEVLYSIGDLYYKVRRR</sequence>
<evidence type="ECO:0000313" key="2">
    <source>
        <dbReference type="EMBL" id="RFU80828.1"/>
    </source>
</evidence>
<protein>
    <submittedName>
        <fullName evidence="2">Uncharacterized protein</fullName>
    </submittedName>
</protein>